<reference evidence="2" key="4">
    <citation type="submission" date="2025-09" db="UniProtKB">
        <authorList>
            <consortium name="Ensembl"/>
        </authorList>
    </citation>
    <scope>IDENTIFICATION</scope>
    <source>
        <strain evidence="2">JP 163 A</strain>
    </source>
</reference>
<reference evidence="3" key="1">
    <citation type="submission" date="2012-01" db="EMBL/GenBank/DDBJ databases">
        <authorList>
            <person name="Walter R."/>
            <person name="Schartl M."/>
            <person name="Warren W."/>
        </authorList>
    </citation>
    <scope>NUCLEOTIDE SEQUENCE [LARGE SCALE GENOMIC DNA]</scope>
    <source>
        <strain evidence="3">JP 163 A</strain>
    </source>
</reference>
<dbReference type="Pfam" id="PF00059">
    <property type="entry name" value="Lectin_C"/>
    <property type="match status" value="1"/>
</dbReference>
<dbReference type="Proteomes" id="UP000002852">
    <property type="component" value="Unassembled WGS sequence"/>
</dbReference>
<dbReference type="SMART" id="SM00034">
    <property type="entry name" value="CLECT"/>
    <property type="match status" value="1"/>
</dbReference>
<dbReference type="InterPro" id="IPR016187">
    <property type="entry name" value="CTDL_fold"/>
</dbReference>
<reference evidence="2" key="3">
    <citation type="submission" date="2025-08" db="UniProtKB">
        <authorList>
            <consortium name="Ensembl"/>
        </authorList>
    </citation>
    <scope>IDENTIFICATION</scope>
    <source>
        <strain evidence="2">JP 163 A</strain>
    </source>
</reference>
<feature type="domain" description="C-type lectin" evidence="1">
    <location>
        <begin position="15"/>
        <end position="113"/>
    </location>
</feature>
<dbReference type="Gene3D" id="3.10.100.10">
    <property type="entry name" value="Mannose-Binding Protein A, subunit A"/>
    <property type="match status" value="1"/>
</dbReference>
<dbReference type="GeneTree" id="ENSGT01110000267425"/>
<protein>
    <recommendedName>
        <fullName evidence="1">C-type lectin domain-containing protein</fullName>
    </recommendedName>
</protein>
<keyword evidence="3" id="KW-1185">Reference proteome</keyword>
<sequence>LKRTGWTGSSDSNVLVKQKMSWSDAQAYCRGTHTDLTTIRDVAKSFWMTTLLPDSTFNLQTLSMSPLAVAWIGLHRSDWAWSDGSSASYWPWATQGATEQTNCVTMDSSSGSWFQSGTGWCSWWGRHPPPGGTPSPWC</sequence>
<dbReference type="PROSITE" id="PS50041">
    <property type="entry name" value="C_TYPE_LECTIN_2"/>
    <property type="match status" value="1"/>
</dbReference>
<evidence type="ECO:0000313" key="3">
    <source>
        <dbReference type="Proteomes" id="UP000002852"/>
    </source>
</evidence>
<dbReference type="InParanoid" id="A0A3B5QGE5"/>
<dbReference type="PANTHER" id="PTHR45784:SF3">
    <property type="entry name" value="C-TYPE LECTIN DOMAIN FAMILY 4 MEMBER K-LIKE-RELATED"/>
    <property type="match status" value="1"/>
</dbReference>
<dbReference type="Ensembl" id="ENSXMAT00000031012.1">
    <property type="protein sequence ID" value="ENSXMAP00000029305.1"/>
    <property type="gene ID" value="ENSXMAG00000022031.1"/>
</dbReference>
<reference evidence="3" key="2">
    <citation type="journal article" date="2013" name="Nat. Genet.">
        <title>The genome of the platyfish, Xiphophorus maculatus, provides insights into evolutionary adaptation and several complex traits.</title>
        <authorList>
            <person name="Schartl M."/>
            <person name="Walter R.B."/>
            <person name="Shen Y."/>
            <person name="Garcia T."/>
            <person name="Catchen J."/>
            <person name="Amores A."/>
            <person name="Braasch I."/>
            <person name="Chalopin D."/>
            <person name="Volff J.N."/>
            <person name="Lesch K.P."/>
            <person name="Bisazza A."/>
            <person name="Minx P."/>
            <person name="Hillier L."/>
            <person name="Wilson R.K."/>
            <person name="Fuerstenberg S."/>
            <person name="Boore J."/>
            <person name="Searle S."/>
            <person name="Postlethwait J.H."/>
            <person name="Warren W.C."/>
        </authorList>
    </citation>
    <scope>NUCLEOTIDE SEQUENCE [LARGE SCALE GENOMIC DNA]</scope>
    <source>
        <strain evidence="3">JP 163 A</strain>
    </source>
</reference>
<dbReference type="AlphaFoldDB" id="A0A3B5QGE5"/>
<evidence type="ECO:0000313" key="2">
    <source>
        <dbReference type="Ensembl" id="ENSXMAP00000029305.1"/>
    </source>
</evidence>
<organism evidence="2 3">
    <name type="scientific">Xiphophorus maculatus</name>
    <name type="common">Southern platyfish</name>
    <name type="synonym">Platypoecilus maculatus</name>
    <dbReference type="NCBI Taxonomy" id="8083"/>
    <lineage>
        <taxon>Eukaryota</taxon>
        <taxon>Metazoa</taxon>
        <taxon>Chordata</taxon>
        <taxon>Craniata</taxon>
        <taxon>Vertebrata</taxon>
        <taxon>Euteleostomi</taxon>
        <taxon>Actinopterygii</taxon>
        <taxon>Neopterygii</taxon>
        <taxon>Teleostei</taxon>
        <taxon>Neoteleostei</taxon>
        <taxon>Acanthomorphata</taxon>
        <taxon>Ovalentaria</taxon>
        <taxon>Atherinomorphae</taxon>
        <taxon>Cyprinodontiformes</taxon>
        <taxon>Poeciliidae</taxon>
        <taxon>Poeciliinae</taxon>
        <taxon>Xiphophorus</taxon>
    </lineage>
</organism>
<dbReference type="SUPFAM" id="SSF56436">
    <property type="entry name" value="C-type lectin-like"/>
    <property type="match status" value="1"/>
</dbReference>
<dbReference type="PANTHER" id="PTHR45784">
    <property type="entry name" value="C-TYPE LECTIN DOMAIN FAMILY 20 MEMBER A-RELATED"/>
    <property type="match status" value="1"/>
</dbReference>
<evidence type="ECO:0000259" key="1">
    <source>
        <dbReference type="PROSITE" id="PS50041"/>
    </source>
</evidence>
<dbReference type="InterPro" id="IPR016186">
    <property type="entry name" value="C-type_lectin-like/link_sf"/>
</dbReference>
<dbReference type="InterPro" id="IPR001304">
    <property type="entry name" value="C-type_lectin-like"/>
</dbReference>
<accession>A0A3B5QGE5</accession>
<dbReference type="OMA" id="ETNHWIS"/>
<name>A0A3B5QGE5_XIPMA</name>
<proteinExistence type="predicted"/>